<evidence type="ECO:0000259" key="2">
    <source>
        <dbReference type="PROSITE" id="PS51171"/>
    </source>
</evidence>
<dbReference type="SUPFAM" id="SSF53850">
    <property type="entry name" value="Periplasmic binding protein-like II"/>
    <property type="match status" value="1"/>
</dbReference>
<dbReference type="GO" id="GO:0006571">
    <property type="term" value="P:tyrosine biosynthetic process"/>
    <property type="evidence" value="ECO:0007669"/>
    <property type="project" value="InterPro"/>
</dbReference>
<name>A0A1J5I2D0_9BACT</name>
<dbReference type="InterPro" id="IPR001086">
    <property type="entry name" value="Preph_deHydtase"/>
</dbReference>
<dbReference type="InterPro" id="IPR036291">
    <property type="entry name" value="NAD(P)-bd_dom_sf"/>
</dbReference>
<dbReference type="GO" id="GO:0004664">
    <property type="term" value="F:prephenate dehydratase activity"/>
    <property type="evidence" value="ECO:0007669"/>
    <property type="project" value="InterPro"/>
</dbReference>
<dbReference type="InterPro" id="IPR003099">
    <property type="entry name" value="Prephen_DH"/>
</dbReference>
<gene>
    <name evidence="4" type="ORF">AUK04_00460</name>
</gene>
<dbReference type="SUPFAM" id="SSF51735">
    <property type="entry name" value="NAD(P)-binding Rossmann-fold domains"/>
    <property type="match status" value="1"/>
</dbReference>
<dbReference type="Pfam" id="PF02153">
    <property type="entry name" value="PDH_N"/>
    <property type="match status" value="1"/>
</dbReference>
<proteinExistence type="predicted"/>
<sequence>MNKQTVAIVGFGRFGKTLYRMLRADFNIILFNRTQSVFNNQRLTENTKVVKNIKSIYRADIIFYAVPIDQFKKVIKSHRQFFQPNHLLIDVLSVKEYPEKIFNKYLKGLKIQALLTHPMFGPDSSKNGFSGLNLMINQFKSSQENFSFWKEYFISKGINVVEMTAKKHDQLAAISQGTTHFIGRLLEKTHFHPTAIDTMGAKKLQEIVKQTCNDNWQLFCNLQTFNRYTNAMRQRIGRPYDFLYNQLLPKRISRKYLVFGIQGGKGSFNEQAVLDYIKRHKIKKFRIKYLYTSNRVLQYLSSGKIDFGLFAIHNAVGGVVWESARSMAKYKFKIIEEFPILISHFLMKRKDASISQATTIMAHPQVFLQCKQSLIDKYSKLKLISGKGDMIDTARSAQALSEGKVDKNILILGPKILAKMYNFEIVGKNMQDGQNNLTYFFLVSR</sequence>
<dbReference type="EMBL" id="MNZM01000010">
    <property type="protein sequence ID" value="OIP86534.1"/>
    <property type="molecule type" value="Genomic_DNA"/>
</dbReference>
<reference evidence="4 5" key="1">
    <citation type="journal article" date="2016" name="Environ. Microbiol.">
        <title>Genomic resolution of a cold subsurface aquifer community provides metabolic insights for novel microbes adapted to high CO concentrations.</title>
        <authorList>
            <person name="Probst A.J."/>
            <person name="Castelle C.J."/>
            <person name="Singh A."/>
            <person name="Brown C.T."/>
            <person name="Anantharaman K."/>
            <person name="Sharon I."/>
            <person name="Hug L.A."/>
            <person name="Burstein D."/>
            <person name="Emerson J.B."/>
            <person name="Thomas B.C."/>
            <person name="Banfield J.F."/>
        </authorList>
    </citation>
    <scope>NUCLEOTIDE SEQUENCE [LARGE SCALE GENOMIC DNA]</scope>
    <source>
        <strain evidence="4">CG2_30_33_16</strain>
    </source>
</reference>
<evidence type="ECO:0000313" key="5">
    <source>
        <dbReference type="Proteomes" id="UP000183758"/>
    </source>
</evidence>
<dbReference type="Proteomes" id="UP000183758">
    <property type="component" value="Unassembled WGS sequence"/>
</dbReference>
<feature type="domain" description="Prephenate dehydratase" evidence="2">
    <location>
        <begin position="258"/>
        <end position="445"/>
    </location>
</feature>
<dbReference type="PANTHER" id="PTHR43207:SF4">
    <property type="entry name" value="AROGENATE DEHYDROGENASE 2, CHLOROPLASTIC"/>
    <property type="match status" value="1"/>
</dbReference>
<dbReference type="Gene3D" id="3.40.50.720">
    <property type="entry name" value="NAD(P)-binding Rossmann-like Domain"/>
    <property type="match status" value="1"/>
</dbReference>
<dbReference type="Pfam" id="PF00800">
    <property type="entry name" value="PDT"/>
    <property type="match status" value="1"/>
</dbReference>
<dbReference type="GO" id="GO:0033730">
    <property type="term" value="F:arogenate dehydrogenase (NADP+) activity"/>
    <property type="evidence" value="ECO:0007669"/>
    <property type="project" value="InterPro"/>
</dbReference>
<accession>A0A1J5I2D0</accession>
<dbReference type="Gene3D" id="3.40.190.10">
    <property type="entry name" value="Periplasmic binding protein-like II"/>
    <property type="match status" value="2"/>
</dbReference>
<dbReference type="AlphaFoldDB" id="A0A1J5I2D0"/>
<dbReference type="GO" id="GO:0009094">
    <property type="term" value="P:L-phenylalanine biosynthetic process"/>
    <property type="evidence" value="ECO:0007669"/>
    <property type="project" value="UniProtKB-UniPathway"/>
</dbReference>
<dbReference type="InterPro" id="IPR059064">
    <property type="entry name" value="TYRAAT2_C"/>
</dbReference>
<organism evidence="4 5">
    <name type="scientific">Candidatus Roizmanbacteria bacterium CG2_30_33_16</name>
    <dbReference type="NCBI Taxonomy" id="1805340"/>
    <lineage>
        <taxon>Bacteria</taxon>
        <taxon>Candidatus Roizmaniibacteriota</taxon>
    </lineage>
</organism>
<dbReference type="PROSITE" id="PS51171">
    <property type="entry name" value="PREPHENATE_DEHYDR_3"/>
    <property type="match status" value="1"/>
</dbReference>
<evidence type="ECO:0000313" key="4">
    <source>
        <dbReference type="EMBL" id="OIP86534.1"/>
    </source>
</evidence>
<dbReference type="GO" id="GO:0070403">
    <property type="term" value="F:NAD+ binding"/>
    <property type="evidence" value="ECO:0007669"/>
    <property type="project" value="InterPro"/>
</dbReference>
<dbReference type="GO" id="GO:0004665">
    <property type="term" value="F:prephenate dehydrogenase (NADP+) activity"/>
    <property type="evidence" value="ECO:0007669"/>
    <property type="project" value="InterPro"/>
</dbReference>
<comment type="caution">
    <text evidence="4">The sequence shown here is derived from an EMBL/GenBank/DDBJ whole genome shotgun (WGS) entry which is preliminary data.</text>
</comment>
<dbReference type="Pfam" id="PF26213">
    <property type="entry name" value="TYRAAT1_C"/>
    <property type="match status" value="1"/>
</dbReference>
<protein>
    <submittedName>
        <fullName evidence="4">Uncharacterized protein</fullName>
    </submittedName>
</protein>
<evidence type="ECO:0000259" key="3">
    <source>
        <dbReference type="PROSITE" id="PS51176"/>
    </source>
</evidence>
<feature type="domain" description="Prephenate/arogenate dehydrogenase" evidence="3">
    <location>
        <begin position="4"/>
        <end position="276"/>
    </location>
</feature>
<dbReference type="InterPro" id="IPR046826">
    <property type="entry name" value="PDH_N"/>
</dbReference>
<dbReference type="GO" id="GO:0008977">
    <property type="term" value="F:prephenate dehydrogenase (NAD+) activity"/>
    <property type="evidence" value="ECO:0007669"/>
    <property type="project" value="InterPro"/>
</dbReference>
<dbReference type="UniPathway" id="UPA00121">
    <property type="reaction ID" value="UER00345"/>
</dbReference>
<evidence type="ECO:0000256" key="1">
    <source>
        <dbReference type="ARBA" id="ARBA00023002"/>
    </source>
</evidence>
<dbReference type="InterPro" id="IPR045011">
    <property type="entry name" value="TYRAAT1/2"/>
</dbReference>
<dbReference type="PROSITE" id="PS51176">
    <property type="entry name" value="PDH_ADH"/>
    <property type="match status" value="1"/>
</dbReference>
<keyword evidence="1" id="KW-0560">Oxidoreductase</keyword>
<dbReference type="PANTHER" id="PTHR43207">
    <property type="entry name" value="AROGENATE DEHYDROGENASE-RELATED"/>
    <property type="match status" value="1"/>
</dbReference>